<dbReference type="Pfam" id="PF03399">
    <property type="entry name" value="SAC3_GANP"/>
    <property type="match status" value="1"/>
</dbReference>
<evidence type="ECO:0000313" key="4">
    <source>
        <dbReference type="Proteomes" id="UP000593562"/>
    </source>
</evidence>
<organism evidence="3 4">
    <name type="scientific">Tripterygium wilfordii</name>
    <name type="common">Thunder God vine</name>
    <dbReference type="NCBI Taxonomy" id="458696"/>
    <lineage>
        <taxon>Eukaryota</taxon>
        <taxon>Viridiplantae</taxon>
        <taxon>Streptophyta</taxon>
        <taxon>Embryophyta</taxon>
        <taxon>Tracheophyta</taxon>
        <taxon>Spermatophyta</taxon>
        <taxon>Magnoliopsida</taxon>
        <taxon>eudicotyledons</taxon>
        <taxon>Gunneridae</taxon>
        <taxon>Pentapetalae</taxon>
        <taxon>rosids</taxon>
        <taxon>fabids</taxon>
        <taxon>Celastrales</taxon>
        <taxon>Celastraceae</taxon>
        <taxon>Tripterygium</taxon>
    </lineage>
</organism>
<dbReference type="Gene3D" id="1.25.40.990">
    <property type="match status" value="1"/>
</dbReference>
<dbReference type="GO" id="GO:0006406">
    <property type="term" value="P:mRNA export from nucleus"/>
    <property type="evidence" value="ECO:0007669"/>
    <property type="project" value="TreeGrafter"/>
</dbReference>
<dbReference type="PROSITE" id="PS50250">
    <property type="entry name" value="PCI"/>
    <property type="match status" value="1"/>
</dbReference>
<feature type="compositionally biased region" description="Pro residues" evidence="1">
    <location>
        <begin position="27"/>
        <end position="51"/>
    </location>
</feature>
<dbReference type="PANTHER" id="PTHR12436">
    <property type="entry name" value="80 KDA MCM3-ASSOCIATED PROTEIN"/>
    <property type="match status" value="1"/>
</dbReference>
<protein>
    <submittedName>
        <fullName evidence="3">SAC3/GANP/Nin1/mts3/eIF-3 p25 family putative isoform 1</fullName>
    </submittedName>
</protein>
<evidence type="ECO:0000313" key="3">
    <source>
        <dbReference type="EMBL" id="KAF5736893.1"/>
    </source>
</evidence>
<keyword evidence="4" id="KW-1185">Reference proteome</keyword>
<dbReference type="OrthoDB" id="21502at2759"/>
<dbReference type="PANTHER" id="PTHR12436:SF17">
    <property type="entry name" value="SAC3 FAMILY PROTEIN B"/>
    <property type="match status" value="1"/>
</dbReference>
<feature type="region of interest" description="Disordered" evidence="1">
    <location>
        <begin position="280"/>
        <end position="305"/>
    </location>
</feature>
<comment type="caution">
    <text evidence="3">The sequence shown here is derived from an EMBL/GenBank/DDBJ whole genome shotgun (WGS) entry which is preliminary data.</text>
</comment>
<dbReference type="GO" id="GO:0070390">
    <property type="term" value="C:transcription export complex 2"/>
    <property type="evidence" value="ECO:0007669"/>
    <property type="project" value="TreeGrafter"/>
</dbReference>
<dbReference type="FunCoup" id="A0A7J7CS19">
    <property type="interactions" value="4337"/>
</dbReference>
<accession>A0A7J7CS19</accession>
<dbReference type="InParanoid" id="A0A7J7CS19"/>
<evidence type="ECO:0000259" key="2">
    <source>
        <dbReference type="PROSITE" id="PS50250"/>
    </source>
</evidence>
<dbReference type="InterPro" id="IPR045107">
    <property type="entry name" value="SAC3/GANP/THP3"/>
</dbReference>
<proteinExistence type="predicted"/>
<feature type="region of interest" description="Disordered" evidence="1">
    <location>
        <begin position="1"/>
        <end position="90"/>
    </location>
</feature>
<dbReference type="InterPro" id="IPR000717">
    <property type="entry name" value="PCI_dom"/>
</dbReference>
<name>A0A7J7CS19_TRIWF</name>
<dbReference type="FunFam" id="1.25.40.990:FF:000004">
    <property type="entry name" value="Putative peptidase C48 domain family protein"/>
    <property type="match status" value="1"/>
</dbReference>
<gene>
    <name evidence="3" type="ORF">HS088_TW14G01048</name>
</gene>
<feature type="domain" description="PCI" evidence="2">
    <location>
        <begin position="536"/>
        <end position="713"/>
    </location>
</feature>
<feature type="compositionally biased region" description="Polar residues" evidence="1">
    <location>
        <begin position="152"/>
        <end position="168"/>
    </location>
</feature>
<dbReference type="EMBL" id="JAAARO010000014">
    <property type="protein sequence ID" value="KAF5736893.1"/>
    <property type="molecule type" value="Genomic_DNA"/>
</dbReference>
<reference evidence="3 4" key="1">
    <citation type="journal article" date="2020" name="Nat. Commun.">
        <title>Genome of Tripterygium wilfordii and identification of cytochrome P450 involved in triptolide biosynthesis.</title>
        <authorList>
            <person name="Tu L."/>
            <person name="Su P."/>
            <person name="Zhang Z."/>
            <person name="Gao L."/>
            <person name="Wang J."/>
            <person name="Hu T."/>
            <person name="Zhou J."/>
            <person name="Zhang Y."/>
            <person name="Zhao Y."/>
            <person name="Liu Y."/>
            <person name="Song Y."/>
            <person name="Tong Y."/>
            <person name="Lu Y."/>
            <person name="Yang J."/>
            <person name="Xu C."/>
            <person name="Jia M."/>
            <person name="Peters R.J."/>
            <person name="Huang L."/>
            <person name="Gao W."/>
        </authorList>
    </citation>
    <scope>NUCLEOTIDE SEQUENCE [LARGE SCALE GENOMIC DNA]</scope>
    <source>
        <strain evidence="4">cv. XIE 37</strain>
        <tissue evidence="3">Leaf</tissue>
    </source>
</reference>
<evidence type="ECO:0000256" key="1">
    <source>
        <dbReference type="SAM" id="MobiDB-lite"/>
    </source>
</evidence>
<dbReference type="InterPro" id="IPR005062">
    <property type="entry name" value="SAC3/GANP/THP3_conserved"/>
</dbReference>
<sequence length="1613" mass="179855">MAGFQFGKQSGPGGAGSTFPNSVGFRPSPPPFHSPPSPYVDPPRFPYPRRPGAPHGLQSPPLAFESTSHTGGARQYAGAQRPTESASRWGAMPKSFVDDYDAQTQAVPSAKTSFVASRNLGTGVTAKVARFTDLKRTRSPPLHYSDEEIPKYSSTSALQSHLDSTVDSSGYFVPPGRRSPGLEFGNNPSTNSFRPSFGEDRRPYKSPPSLGTRPNAFSNIADPRIPQRSLPSASAMIAEAAATRPTSSPIPKRERSPADEVIWGNHLSPANDMIAEVATRRSTSSPIPKRARSPPINSTDEFSLGNPHMAEDGTEREMQAKARRLARFKIELSEPTQDSSDIAGMKVSSNKLEHSSGGRQKLVGEHSIESACDVPNRNTSSDYDSLETSSVIIGLCPDMCPDSERAERERKGDLDQYERLDGDRNQTSMLLAVKKYTRTAEREANLIRPMPILQKTIDYLLSLLDQPYDDRFLAIYNFLWDRMRAIRMDLRMQHIFNQEAITMLEQMIRLHIIAMHELCEYTKGEGFSEGFDAHLNIEQMNKTSVELFQMYDDHRKKGINVPTEKEFRGYYALLKLDKHPGYRVEPAELSLDLAKMTPEIRQTSEVRFARDVARACRTGNFIAFFRLAREASYLQACLMHAHFSKLRTQALASLYCGLQYNQGLPVPLVAKWLGMEEEDIESLLDYHGFVIKEFEEPYLVKEGPFLHGDKDFPIKCSVLVNLKRSKTIVGDVSPIVEDDLPSTQMTSSSSPVFGKNHLGEIYKHDKKSLPSVFVENKSPTHAIDEDMPSAEAIVSPKFGSQLKTINKALMVEGDHMAASAQASPLHSPSVYHSLESQPAKVVDKATHGAPFTISTENNIFSSVDGMPLQNVSRSIIQERSPSGKYDYAMANSLAVIPMQNVPKTAEQESSISNHDFAGGNSEPENLFFNKLEDRASDVYQENSCISHKLEGEVPLDSEVESGNGEVTVECHNEEVAQAKYKLILRLWRRWALRRRILREQRKSAANAALGSLSLGPLLWHNKDQASKVGKVDIDNVMRERHENRSQSWSKLNVSDLVADKLSRRNPEAKCLCWKIILCSQEDKLGQKNQVAHLAPHSWLFSKLMPCGEVGGNNELAFSSRGLSIWKKWIPSQSGTDLTCCLSVIKDAALGNLNETVSGASAVMFLVSESIPWRSQKIQLHNILMSIPFGSSIPLLILCGSYSDEVSDLSTIIVNELGLHDIDKSKISNFLVNFLVSNQKMQSSDEFFSDERLREGLLWLASESPLQPVLRCVKMRELVLTHLNSSLEVLDRMGVSEVGPNHCISAFNEALDQSLQEIDIAAKSNPTGWPCPDIALLPDNSDEHIMVSWYLPEVRWNSQAKIEPLLYAVRNCKLPTFPDKISCLSKGSNVRQEIDNQKSLLEDCLISYLSQSSEMMGFPLASKEAHVMLQKSVLLELHNSSYYIVPMWVMIFRRIFNWRLISLSNGLFSSAYVLEHCFVTPTAENIYKSRLETSLSRPSLDEMIEVGCSFSLMLEKGGGQSHPEVTHSWSAVVSNGELQQVITTSDTREAERNEETGALASMDNFAPLVSEFDNSSTKSVVESQVSKAADKLSRLLEYCKIRQNSNSDMLSIYF</sequence>
<dbReference type="Proteomes" id="UP000593562">
    <property type="component" value="Unassembled WGS sequence"/>
</dbReference>
<dbReference type="GO" id="GO:0005737">
    <property type="term" value="C:cytoplasm"/>
    <property type="evidence" value="ECO:0007669"/>
    <property type="project" value="TreeGrafter"/>
</dbReference>
<feature type="region of interest" description="Disordered" evidence="1">
    <location>
        <begin position="138"/>
        <end position="227"/>
    </location>
</feature>